<protein>
    <submittedName>
        <fullName evidence="2">Uncharacterized protein</fullName>
    </submittedName>
</protein>
<feature type="transmembrane region" description="Helical" evidence="1">
    <location>
        <begin position="6"/>
        <end position="26"/>
    </location>
</feature>
<reference evidence="2 3" key="1">
    <citation type="journal article" date="2015" name="J. Biotechnol.">
        <title>Complete genome sequence of Paenibacillus beijingensis 7188(T) (=DSM 24997(T)), a novel rhizobacterium from jujube garden soil.</title>
        <authorList>
            <person name="Kwak Y."/>
            <person name="Shin J.H."/>
        </authorList>
    </citation>
    <scope>NUCLEOTIDE SEQUENCE [LARGE SCALE GENOMIC DNA]</scope>
    <source>
        <strain evidence="2 3">DSM 24997</strain>
    </source>
</reference>
<evidence type="ECO:0000256" key="1">
    <source>
        <dbReference type="SAM" id="Phobius"/>
    </source>
</evidence>
<keyword evidence="1" id="KW-1133">Transmembrane helix</keyword>
<dbReference type="EMBL" id="CP011058">
    <property type="protein sequence ID" value="AJY76187.1"/>
    <property type="molecule type" value="Genomic_DNA"/>
</dbReference>
<reference evidence="3" key="2">
    <citation type="submission" date="2015-03" db="EMBL/GenBank/DDBJ databases">
        <title>Genome sequence of Paenibacillus beijingensis strain DSM 24997T.</title>
        <authorList>
            <person name="Kwak Y."/>
            <person name="Shin J.-H."/>
        </authorList>
    </citation>
    <scope>NUCLEOTIDE SEQUENCE [LARGE SCALE GENOMIC DNA]</scope>
    <source>
        <strain evidence="3">DSM 24997</strain>
    </source>
</reference>
<name>A0A0D5NMI2_9BACL</name>
<dbReference type="HOGENOM" id="CLU_1561385_0_0_9"/>
<keyword evidence="3" id="KW-1185">Reference proteome</keyword>
<dbReference type="RefSeq" id="WP_045671615.1">
    <property type="nucleotide sequence ID" value="NZ_CP011058.1"/>
</dbReference>
<dbReference type="PATRIC" id="fig|1126833.4.peg.4070"/>
<gene>
    <name evidence="2" type="ORF">VN24_18490</name>
</gene>
<evidence type="ECO:0000313" key="2">
    <source>
        <dbReference type="EMBL" id="AJY76187.1"/>
    </source>
</evidence>
<sequence length="171" mass="19577">MANKYLRVSFLLIMIIVALGSVFGWLKYKENKNFMIELLLHKPISKNDIKDTKASKVIYKSMGSGMAKVEHVEINITEEEINKLISWFNSVPVNSVHEVGSVEGSIIAGIVLDMRSGSEVRIQYNSINIYVTRNDIKGKGIYIKYIIEHDYIREFFEGLTKGYYFGRDKVA</sequence>
<dbReference type="AlphaFoldDB" id="A0A0D5NMI2"/>
<organism evidence="2 3">
    <name type="scientific">Paenibacillus beijingensis</name>
    <dbReference type="NCBI Taxonomy" id="1126833"/>
    <lineage>
        <taxon>Bacteria</taxon>
        <taxon>Bacillati</taxon>
        <taxon>Bacillota</taxon>
        <taxon>Bacilli</taxon>
        <taxon>Bacillales</taxon>
        <taxon>Paenibacillaceae</taxon>
        <taxon>Paenibacillus</taxon>
    </lineage>
</organism>
<dbReference type="OrthoDB" id="2607556at2"/>
<keyword evidence="1" id="KW-0472">Membrane</keyword>
<dbReference type="KEGG" id="pbj:VN24_18490"/>
<proteinExistence type="predicted"/>
<dbReference type="Proteomes" id="UP000032633">
    <property type="component" value="Chromosome"/>
</dbReference>
<accession>A0A0D5NMI2</accession>
<evidence type="ECO:0000313" key="3">
    <source>
        <dbReference type="Proteomes" id="UP000032633"/>
    </source>
</evidence>
<dbReference type="STRING" id="1126833.VN24_18490"/>
<keyword evidence="1" id="KW-0812">Transmembrane</keyword>